<gene>
    <name evidence="1" type="ORF">DH2020_005193</name>
</gene>
<dbReference type="PANTHER" id="PTHR48218">
    <property type="entry name" value="F-BOX DOMAIN CONTAINING PROTEIN"/>
    <property type="match status" value="1"/>
</dbReference>
<evidence type="ECO:0008006" key="3">
    <source>
        <dbReference type="Google" id="ProtNLM"/>
    </source>
</evidence>
<dbReference type="Proteomes" id="UP001318860">
    <property type="component" value="Unassembled WGS sequence"/>
</dbReference>
<evidence type="ECO:0000313" key="1">
    <source>
        <dbReference type="EMBL" id="KAK6161812.1"/>
    </source>
</evidence>
<keyword evidence="2" id="KW-1185">Reference proteome</keyword>
<organism evidence="1 2">
    <name type="scientific">Rehmannia glutinosa</name>
    <name type="common">Chinese foxglove</name>
    <dbReference type="NCBI Taxonomy" id="99300"/>
    <lineage>
        <taxon>Eukaryota</taxon>
        <taxon>Viridiplantae</taxon>
        <taxon>Streptophyta</taxon>
        <taxon>Embryophyta</taxon>
        <taxon>Tracheophyta</taxon>
        <taxon>Spermatophyta</taxon>
        <taxon>Magnoliopsida</taxon>
        <taxon>eudicotyledons</taxon>
        <taxon>Gunneridae</taxon>
        <taxon>Pentapetalae</taxon>
        <taxon>asterids</taxon>
        <taxon>lamiids</taxon>
        <taxon>Lamiales</taxon>
        <taxon>Orobanchaceae</taxon>
        <taxon>Rehmannieae</taxon>
        <taxon>Rehmannia</taxon>
    </lineage>
</organism>
<dbReference type="PANTHER" id="PTHR48218:SF3">
    <property type="entry name" value="OS07G0170800 PROTEIN"/>
    <property type="match status" value="1"/>
</dbReference>
<dbReference type="SUPFAM" id="SSF81383">
    <property type="entry name" value="F-box domain"/>
    <property type="match status" value="1"/>
</dbReference>
<sequence>MTGPGTEELGKLGKRKAKIGNLRDGSCNLPDLSYFWRKKGHLANGTVAGEVLAAAEGCQDPVVVFCPGVMMIILSKLDVRSIAIARVVSGGWLAVASADILWGPKCQELWLGKAHIPRISKVRGISKMQATSLSIMDGKRTRITRNDMCDHIWDFHFTEAAPEYWRNLDPYWGGTGAPMRRYFHHDGSITADPDDKVWGGHESSFTVVTGLLTEGKIRNHYVRINRWPQMSVQRKSDWSWVLSNNLYCYSSIPDADKEDGTGPFSPMF</sequence>
<dbReference type="Gene3D" id="1.20.1280.50">
    <property type="match status" value="1"/>
</dbReference>
<accession>A0ABR0XRK7</accession>
<protein>
    <recommendedName>
        <fullName evidence="3">F-box domain-containing protein</fullName>
    </recommendedName>
</protein>
<reference evidence="1 2" key="1">
    <citation type="journal article" date="2021" name="Comput. Struct. Biotechnol. J.">
        <title>De novo genome assembly of the potent medicinal plant Rehmannia glutinosa using nanopore technology.</title>
        <authorList>
            <person name="Ma L."/>
            <person name="Dong C."/>
            <person name="Song C."/>
            <person name="Wang X."/>
            <person name="Zheng X."/>
            <person name="Niu Y."/>
            <person name="Chen S."/>
            <person name="Feng W."/>
        </authorList>
    </citation>
    <scope>NUCLEOTIDE SEQUENCE [LARGE SCALE GENOMIC DNA]</scope>
    <source>
        <strain evidence="1">DH-2019</strain>
    </source>
</reference>
<name>A0ABR0XRK7_REHGL</name>
<dbReference type="EMBL" id="JABTTQ020000003">
    <property type="protein sequence ID" value="KAK6161812.1"/>
    <property type="molecule type" value="Genomic_DNA"/>
</dbReference>
<dbReference type="InterPro" id="IPR036047">
    <property type="entry name" value="F-box-like_dom_sf"/>
</dbReference>
<evidence type="ECO:0000313" key="2">
    <source>
        <dbReference type="Proteomes" id="UP001318860"/>
    </source>
</evidence>
<proteinExistence type="predicted"/>
<comment type="caution">
    <text evidence="1">The sequence shown here is derived from an EMBL/GenBank/DDBJ whole genome shotgun (WGS) entry which is preliminary data.</text>
</comment>